<proteinExistence type="inferred from homology"/>
<evidence type="ECO:0000256" key="13">
    <source>
        <dbReference type="ARBA" id="ARBA00023295"/>
    </source>
</evidence>
<dbReference type="GO" id="GO:0034039">
    <property type="term" value="F:8-oxo-7,8-dihydroguanine DNA N-glycosylase activity"/>
    <property type="evidence" value="ECO:0007669"/>
    <property type="project" value="TreeGrafter"/>
</dbReference>
<dbReference type="GO" id="GO:0046872">
    <property type="term" value="F:metal ion binding"/>
    <property type="evidence" value="ECO:0007669"/>
    <property type="project" value="UniProtKB-UniRule"/>
</dbReference>
<dbReference type="Pfam" id="PF00730">
    <property type="entry name" value="HhH-GPD"/>
    <property type="match status" value="1"/>
</dbReference>
<keyword evidence="6" id="KW-0004">4Fe-4S</keyword>
<evidence type="ECO:0000256" key="12">
    <source>
        <dbReference type="ARBA" id="ARBA00023204"/>
    </source>
</evidence>
<dbReference type="SUPFAM" id="SSF48150">
    <property type="entry name" value="DNA-glycosylase"/>
    <property type="match status" value="1"/>
</dbReference>
<dbReference type="EMBL" id="CP053015">
    <property type="protein sequence ID" value="QJQ31780.1"/>
    <property type="molecule type" value="Genomic_DNA"/>
</dbReference>
<dbReference type="GO" id="GO:0006298">
    <property type="term" value="P:mismatch repair"/>
    <property type="evidence" value="ECO:0007669"/>
    <property type="project" value="TreeGrafter"/>
</dbReference>
<evidence type="ECO:0000256" key="7">
    <source>
        <dbReference type="ARBA" id="ARBA00022723"/>
    </source>
</evidence>
<evidence type="ECO:0000256" key="6">
    <source>
        <dbReference type="ARBA" id="ARBA00022485"/>
    </source>
</evidence>
<name>A0A6M4ATM5_9SPHN</name>
<dbReference type="SMART" id="SM00478">
    <property type="entry name" value="ENDO3c"/>
    <property type="match status" value="1"/>
</dbReference>
<dbReference type="Gene3D" id="1.10.340.30">
    <property type="entry name" value="Hypothetical protein, domain 2"/>
    <property type="match status" value="1"/>
</dbReference>
<dbReference type="InterPro" id="IPR011257">
    <property type="entry name" value="DNA_glycosylase"/>
</dbReference>
<reference evidence="16 17" key="1">
    <citation type="submission" date="2020-01" db="EMBL/GenBank/DDBJ databases">
        <title>Sphingomonas sp. strain CSW-10.</title>
        <authorList>
            <person name="Chen W.-M."/>
        </authorList>
    </citation>
    <scope>NUCLEOTIDE SEQUENCE [LARGE SCALE GENOMIC DNA]</scope>
    <source>
        <strain evidence="16 17">CSW-10</strain>
    </source>
</reference>
<dbReference type="InterPro" id="IPR029119">
    <property type="entry name" value="MutY_C"/>
</dbReference>
<evidence type="ECO:0000256" key="5">
    <source>
        <dbReference type="ARBA" id="ARBA00022023"/>
    </source>
</evidence>
<evidence type="ECO:0000256" key="1">
    <source>
        <dbReference type="ARBA" id="ARBA00000843"/>
    </source>
</evidence>
<evidence type="ECO:0000256" key="10">
    <source>
        <dbReference type="ARBA" id="ARBA00023004"/>
    </source>
</evidence>
<gene>
    <name evidence="16" type="ORF">GV829_04410</name>
</gene>
<dbReference type="Pfam" id="PF00633">
    <property type="entry name" value="HHH"/>
    <property type="match status" value="1"/>
</dbReference>
<dbReference type="EC" id="3.2.2.31" evidence="4 14"/>
<dbReference type="Proteomes" id="UP000503018">
    <property type="component" value="Chromosome"/>
</dbReference>
<keyword evidence="11" id="KW-0411">Iron-sulfur</keyword>
<dbReference type="Gene3D" id="1.10.1670.10">
    <property type="entry name" value="Helix-hairpin-Helix base-excision DNA repair enzymes (C-terminal)"/>
    <property type="match status" value="1"/>
</dbReference>
<keyword evidence="17" id="KW-1185">Reference proteome</keyword>
<dbReference type="GO" id="GO:0006284">
    <property type="term" value="P:base-excision repair"/>
    <property type="evidence" value="ECO:0007669"/>
    <property type="project" value="UniProtKB-UniRule"/>
</dbReference>
<dbReference type="FunFam" id="1.10.340.30:FF:000002">
    <property type="entry name" value="Adenine DNA glycosylase"/>
    <property type="match status" value="1"/>
</dbReference>
<dbReference type="InterPro" id="IPR015797">
    <property type="entry name" value="NUDIX_hydrolase-like_dom_sf"/>
</dbReference>
<evidence type="ECO:0000259" key="15">
    <source>
        <dbReference type="SMART" id="SM00478"/>
    </source>
</evidence>
<keyword evidence="13 14" id="KW-0326">Glycosidase</keyword>
<accession>A0A6M4ATM5</accession>
<comment type="catalytic activity">
    <reaction evidence="1 14">
        <text>Hydrolyzes free adenine bases from 7,8-dihydro-8-oxoguanine:adenine mismatched double-stranded DNA, leaving an apurinic site.</text>
        <dbReference type="EC" id="3.2.2.31"/>
    </reaction>
</comment>
<dbReference type="GO" id="GO:0032357">
    <property type="term" value="F:oxidized purine DNA binding"/>
    <property type="evidence" value="ECO:0007669"/>
    <property type="project" value="TreeGrafter"/>
</dbReference>
<evidence type="ECO:0000313" key="17">
    <source>
        <dbReference type="Proteomes" id="UP000503018"/>
    </source>
</evidence>
<dbReference type="Gene3D" id="3.90.79.10">
    <property type="entry name" value="Nucleoside Triphosphate Pyrophosphohydrolase"/>
    <property type="match status" value="1"/>
</dbReference>
<dbReference type="Pfam" id="PF14815">
    <property type="entry name" value="NUDIX_4"/>
    <property type="match status" value="1"/>
</dbReference>
<dbReference type="RefSeq" id="WP_169944203.1">
    <property type="nucleotide sequence ID" value="NZ_CP053015.1"/>
</dbReference>
<evidence type="ECO:0000256" key="11">
    <source>
        <dbReference type="ARBA" id="ARBA00023014"/>
    </source>
</evidence>
<evidence type="ECO:0000256" key="4">
    <source>
        <dbReference type="ARBA" id="ARBA00012045"/>
    </source>
</evidence>
<evidence type="ECO:0000256" key="3">
    <source>
        <dbReference type="ARBA" id="ARBA00008343"/>
    </source>
</evidence>
<keyword evidence="7" id="KW-0479">Metal-binding</keyword>
<feature type="domain" description="HhH-GPD" evidence="15">
    <location>
        <begin position="52"/>
        <end position="202"/>
    </location>
</feature>
<dbReference type="InterPro" id="IPR044298">
    <property type="entry name" value="MIG/MutY"/>
</dbReference>
<dbReference type="SUPFAM" id="SSF55811">
    <property type="entry name" value="Nudix"/>
    <property type="match status" value="1"/>
</dbReference>
<comment type="similarity">
    <text evidence="3 14">Belongs to the Nth/MutY family.</text>
</comment>
<evidence type="ECO:0000256" key="8">
    <source>
        <dbReference type="ARBA" id="ARBA00022763"/>
    </source>
</evidence>
<comment type="cofactor">
    <cofactor evidence="14">
        <name>[4Fe-4S] cluster</name>
        <dbReference type="ChEBI" id="CHEBI:49883"/>
    </cofactor>
    <text evidence="14">Binds 1 [4Fe-4S] cluster.</text>
</comment>
<dbReference type="PANTHER" id="PTHR42944:SF1">
    <property type="entry name" value="ADENINE DNA GLYCOSYLASE"/>
    <property type="match status" value="1"/>
</dbReference>
<dbReference type="InterPro" id="IPR023170">
    <property type="entry name" value="HhH_base_excis_C"/>
</dbReference>
<dbReference type="CDD" id="cd00056">
    <property type="entry name" value="ENDO3c"/>
    <property type="match status" value="1"/>
</dbReference>
<evidence type="ECO:0000256" key="14">
    <source>
        <dbReference type="RuleBase" id="RU365096"/>
    </source>
</evidence>
<dbReference type="GO" id="GO:0051539">
    <property type="term" value="F:4 iron, 4 sulfur cluster binding"/>
    <property type="evidence" value="ECO:0007669"/>
    <property type="project" value="UniProtKB-UniRule"/>
</dbReference>
<protein>
    <recommendedName>
        <fullName evidence="5 14">Adenine DNA glycosylase</fullName>
        <ecNumber evidence="4 14">3.2.2.31</ecNumber>
    </recommendedName>
</protein>
<sequence>MPVESQSAQSIAALRSALLRWYAAHARSLPWRAPPGTNARPDAYRVWLSEVMLQQTTVAAVTPYFERFTRRWPTLSDFAAAESADILAAWAGLGYYSRARNLVACARQVVDEHGGMFPASEAALRQLPGIGDYTAAAIAAIAFGEAAVPVDANVERVIARLYAIDEPLPGARKAIGQAARELWPADGAAGDFAQAMMDLGSSICTNRAPACLTCPLVRQCRAACSGAAESIPVKPAKRPRPVRHGEARWIERNGDVWLIRRPEKGMLGGMRALPGGEWLDHAETPPAPDGTLGVVRHLFTHFELNLRVVRGEAFSDAVGEGEWWPISRLDEAGLPTLYRRAAEIAVEERP</sequence>
<dbReference type="KEGG" id="slan:GV829_04410"/>
<keyword evidence="12" id="KW-0234">DNA repair</keyword>
<dbReference type="PROSITE" id="PS01155">
    <property type="entry name" value="ENDONUCLEASE_III_2"/>
    <property type="match status" value="1"/>
</dbReference>
<dbReference type="InterPro" id="IPR003265">
    <property type="entry name" value="HhH-GPD_domain"/>
</dbReference>
<dbReference type="CDD" id="cd03431">
    <property type="entry name" value="NUDIX_DNA_Glycosylase_C-MutY"/>
    <property type="match status" value="1"/>
</dbReference>
<dbReference type="GO" id="GO:0035485">
    <property type="term" value="F:adenine/guanine mispair binding"/>
    <property type="evidence" value="ECO:0007669"/>
    <property type="project" value="TreeGrafter"/>
</dbReference>
<keyword evidence="10 14" id="KW-0408">Iron</keyword>
<dbReference type="InterPro" id="IPR000445">
    <property type="entry name" value="HhH_motif"/>
</dbReference>
<evidence type="ECO:0000256" key="9">
    <source>
        <dbReference type="ARBA" id="ARBA00022801"/>
    </source>
</evidence>
<dbReference type="InterPro" id="IPR004036">
    <property type="entry name" value="Endonuclease-III-like_CS2"/>
</dbReference>
<evidence type="ECO:0000256" key="2">
    <source>
        <dbReference type="ARBA" id="ARBA00002933"/>
    </source>
</evidence>
<comment type="function">
    <text evidence="2">Adenine glycosylase active on G-A mispairs. MutY also corrects error-prone DNA synthesis past GO lesions which are due to the oxidatively damaged form of guanine: 7,8-dihydro-8-oxoguanine (8-oxo-dGTP).</text>
</comment>
<keyword evidence="9" id="KW-0378">Hydrolase</keyword>
<dbReference type="GO" id="GO:0000701">
    <property type="term" value="F:purine-specific mismatch base pair DNA N-glycosylase activity"/>
    <property type="evidence" value="ECO:0007669"/>
    <property type="project" value="UniProtKB-EC"/>
</dbReference>
<keyword evidence="8 14" id="KW-0227">DNA damage</keyword>
<dbReference type="AlphaFoldDB" id="A0A6M4ATM5"/>
<dbReference type="PANTHER" id="PTHR42944">
    <property type="entry name" value="ADENINE DNA GLYCOSYLASE"/>
    <property type="match status" value="1"/>
</dbReference>
<evidence type="ECO:0000313" key="16">
    <source>
        <dbReference type="EMBL" id="QJQ31780.1"/>
    </source>
</evidence>
<organism evidence="16 17">
    <name type="scientific">Sphingomonas lacunae</name>
    <dbReference type="NCBI Taxonomy" id="2698828"/>
    <lineage>
        <taxon>Bacteria</taxon>
        <taxon>Pseudomonadati</taxon>
        <taxon>Pseudomonadota</taxon>
        <taxon>Alphaproteobacteria</taxon>
        <taxon>Sphingomonadales</taxon>
        <taxon>Sphingomonadaceae</taxon>
        <taxon>Sphingomonas</taxon>
    </lineage>
</organism>